<evidence type="ECO:0000256" key="1">
    <source>
        <dbReference type="SAM" id="MobiDB-lite"/>
    </source>
</evidence>
<reference evidence="3" key="1">
    <citation type="submission" date="2022-08" db="EMBL/GenBank/DDBJ databases">
        <authorList>
            <consortium name="DOE Joint Genome Institute"/>
            <person name="Min B."/>
            <person name="Riley R."/>
            <person name="Sierra-Patev S."/>
            <person name="Naranjo-Ortiz M."/>
            <person name="Looney B."/>
            <person name="Konkel Z."/>
            <person name="Slot J.C."/>
            <person name="Sakamoto Y."/>
            <person name="Steenwyk J.L."/>
            <person name="Rokas A."/>
            <person name="Carro J."/>
            <person name="Camarero S."/>
            <person name="Ferreira P."/>
            <person name="Molpeceres G."/>
            <person name="Ruiz-Duenas F.J."/>
            <person name="Serrano A."/>
            <person name="Henrissat B."/>
            <person name="Drula E."/>
            <person name="Hughes K.W."/>
            <person name="Mata J.L."/>
            <person name="Ishikawa N.K."/>
            <person name="Vargas-Isla R."/>
            <person name="Ushijima S."/>
            <person name="Smith C.A."/>
            <person name="Ahrendt S."/>
            <person name="Andreopoulos W."/>
            <person name="He G."/>
            <person name="Labutti K."/>
            <person name="Lipzen A."/>
            <person name="Ng V."/>
            <person name="Sandor L."/>
            <person name="Barry K."/>
            <person name="Martinez A.T."/>
            <person name="Xiao Y."/>
            <person name="Gibbons J.G."/>
            <person name="Terashima K."/>
            <person name="Hibbett D.S."/>
            <person name="Grigoriev I.V."/>
        </authorList>
    </citation>
    <scope>NUCLEOTIDE SEQUENCE</scope>
    <source>
        <strain evidence="3">TFB9207</strain>
    </source>
</reference>
<keyword evidence="4" id="KW-1185">Reference proteome</keyword>
<dbReference type="Proteomes" id="UP001163846">
    <property type="component" value="Unassembled WGS sequence"/>
</dbReference>
<dbReference type="AlphaFoldDB" id="A0AA38PKL7"/>
<feature type="region of interest" description="Disordered" evidence="1">
    <location>
        <begin position="140"/>
        <end position="169"/>
    </location>
</feature>
<keyword evidence="2" id="KW-1133">Transmembrane helix</keyword>
<name>A0AA38PKL7_9AGAR</name>
<evidence type="ECO:0000256" key="2">
    <source>
        <dbReference type="SAM" id="Phobius"/>
    </source>
</evidence>
<dbReference type="PANTHER" id="PTHR16861:SF4">
    <property type="entry name" value="SH3 DOMAIN PROTEIN (AFU_ORTHOLOGUE AFUA_1G13610)"/>
    <property type="match status" value="1"/>
</dbReference>
<sequence length="253" mass="26708">MSNQFEQTLSRSITQSVTLWLFGAHRLDSGQSTLPLQPQGTAINGLSTTYLYEVANPVTTIVDVNGSPEFSVSVQIATRTIVASASGWVEHFGTTDTIQCNFFSSGSASGICFDRTQTNSGTPTPVVLAVSTSAPVPAFTTSFPTQTLPTPNSATSPTDSDPTTTPTPSHNLSAGAIAGVTIGVTLAVFVLVVLVLLLFRRRQRRLAEGERAKGITIETYEPFSYPQTIANAQGRPYPFPSSTGSTANGMISP</sequence>
<gene>
    <name evidence="3" type="ORF">F5878DRAFT_602268</name>
</gene>
<keyword evidence="2" id="KW-0472">Membrane</keyword>
<evidence type="ECO:0008006" key="5">
    <source>
        <dbReference type="Google" id="ProtNLM"/>
    </source>
</evidence>
<keyword evidence="2" id="KW-0812">Transmembrane</keyword>
<comment type="caution">
    <text evidence="3">The sequence shown here is derived from an EMBL/GenBank/DDBJ whole genome shotgun (WGS) entry which is preliminary data.</text>
</comment>
<protein>
    <recommendedName>
        <fullName evidence="5">Mid2 domain-containing protein</fullName>
    </recommendedName>
</protein>
<accession>A0AA38PKL7</accession>
<feature type="compositionally biased region" description="Low complexity" evidence="1">
    <location>
        <begin position="149"/>
        <end position="169"/>
    </location>
</feature>
<dbReference type="EMBL" id="MU805955">
    <property type="protein sequence ID" value="KAJ3844360.1"/>
    <property type="molecule type" value="Genomic_DNA"/>
</dbReference>
<proteinExistence type="predicted"/>
<evidence type="ECO:0000313" key="4">
    <source>
        <dbReference type="Proteomes" id="UP001163846"/>
    </source>
</evidence>
<feature type="transmembrane region" description="Helical" evidence="2">
    <location>
        <begin position="176"/>
        <end position="199"/>
    </location>
</feature>
<dbReference type="PANTHER" id="PTHR16861">
    <property type="entry name" value="GLYCOPROTEIN 38"/>
    <property type="match status" value="1"/>
</dbReference>
<organism evidence="3 4">
    <name type="scientific">Lentinula raphanica</name>
    <dbReference type="NCBI Taxonomy" id="153919"/>
    <lineage>
        <taxon>Eukaryota</taxon>
        <taxon>Fungi</taxon>
        <taxon>Dikarya</taxon>
        <taxon>Basidiomycota</taxon>
        <taxon>Agaricomycotina</taxon>
        <taxon>Agaricomycetes</taxon>
        <taxon>Agaricomycetidae</taxon>
        <taxon>Agaricales</taxon>
        <taxon>Marasmiineae</taxon>
        <taxon>Omphalotaceae</taxon>
        <taxon>Lentinula</taxon>
    </lineage>
</organism>
<evidence type="ECO:0000313" key="3">
    <source>
        <dbReference type="EMBL" id="KAJ3844360.1"/>
    </source>
</evidence>